<evidence type="ECO:0008006" key="4">
    <source>
        <dbReference type="Google" id="ProtNLM"/>
    </source>
</evidence>
<reference evidence="2 3" key="2">
    <citation type="journal article" date="2018" name="Nature">
        <title>Mutant phenotypes for thousands of bacterial genes of unknown function.</title>
        <authorList>
            <person name="Price M.N."/>
            <person name="Wetmore K.M."/>
            <person name="Waters R.J."/>
            <person name="Callaghan M."/>
            <person name="Ray J."/>
            <person name="Liu H."/>
            <person name="Kuehl J.V."/>
            <person name="Melnyk R.A."/>
            <person name="Lamson J.S."/>
            <person name="Suh Y."/>
            <person name="Carlson H.K."/>
            <person name="Esquivel Z."/>
            <person name="Sadeeshkumar H."/>
            <person name="Chakraborty R."/>
            <person name="Zane G.M."/>
            <person name="Rubin B.E."/>
            <person name="Wall J.D."/>
            <person name="Visel A."/>
            <person name="Bristow J."/>
            <person name="Blow M.J."/>
            <person name="Arkin A.P."/>
            <person name="Deutschbauer A.M."/>
        </authorList>
    </citation>
    <scope>NUCLEOTIDE SEQUENCE [LARGE SCALE GENOMIC DNA]</scope>
    <source>
        <strain evidence="2 3">FW300-N2E2</strain>
    </source>
</reference>
<protein>
    <recommendedName>
        <fullName evidence="4">2-(1,2-epoxy-1,2-dihydrophenyl)acetyl-CoA isomerase</fullName>
    </recommendedName>
</protein>
<evidence type="ECO:0000313" key="2">
    <source>
        <dbReference type="EMBL" id="AMZ71270.1"/>
    </source>
</evidence>
<evidence type="ECO:0000313" key="3">
    <source>
        <dbReference type="Proteomes" id="UP000076083"/>
    </source>
</evidence>
<dbReference type="CDD" id="cd06558">
    <property type="entry name" value="crotonase-like"/>
    <property type="match status" value="1"/>
</dbReference>
<gene>
    <name evidence="2" type="ORF">TK06_09200</name>
</gene>
<dbReference type="InterPro" id="IPR001753">
    <property type="entry name" value="Enoyl-CoA_hydra/iso"/>
</dbReference>
<dbReference type="Proteomes" id="UP000076083">
    <property type="component" value="Chromosome"/>
</dbReference>
<dbReference type="RefSeq" id="WP_063321830.1">
    <property type="nucleotide sequence ID" value="NZ_CP015225.1"/>
</dbReference>
<dbReference type="PANTHER" id="PTHR43459">
    <property type="entry name" value="ENOYL-COA HYDRATASE"/>
    <property type="match status" value="1"/>
</dbReference>
<dbReference type="Gene3D" id="3.90.226.10">
    <property type="entry name" value="2-enoyl-CoA Hydratase, Chain A, domain 1"/>
    <property type="match status" value="1"/>
</dbReference>
<name>A0A159ZVV6_PSEFL</name>
<accession>A0A159ZVV6</accession>
<evidence type="ECO:0000256" key="1">
    <source>
        <dbReference type="ARBA" id="ARBA00005254"/>
    </source>
</evidence>
<dbReference type="AlphaFoldDB" id="A0A159ZVV6"/>
<dbReference type="SUPFAM" id="SSF52096">
    <property type="entry name" value="ClpP/crotonase"/>
    <property type="match status" value="1"/>
</dbReference>
<reference evidence="3" key="1">
    <citation type="submission" date="2016-04" db="EMBL/GenBank/DDBJ databases">
        <authorList>
            <person name="Ray J."/>
            <person name="Price M."/>
            <person name="Deutschbauer A."/>
        </authorList>
    </citation>
    <scope>NUCLEOTIDE SEQUENCE [LARGE SCALE GENOMIC DNA]</scope>
    <source>
        <strain evidence="3">FW300-N2E2</strain>
    </source>
</reference>
<dbReference type="Pfam" id="PF00378">
    <property type="entry name" value="ECH_1"/>
    <property type="match status" value="1"/>
</dbReference>
<sequence length="260" mass="28065">MAILIDDPAPGVRRLLINRPDKRNAINHDVRQSLIDALTEAREQAACRAIILGGVGGMFSAGGDIATMADLDESGARERMQHIHQLCRLLGQFPMPVISAVEGICAGAGVGLALLGDVVLSGTKTRFLFPFLKLGLSPDWGLLRTLPARVGVAEAKRMLTHGQYISAEEAVVAGLADECVGLNVMDSAVSLASRMSRLPRDAFSRMKNRLDHPSASLAEELQREEDDQAVLLLGADFREGFAAFAEKREPQFTSTVDYLV</sequence>
<proteinExistence type="inferred from homology"/>
<dbReference type="InterPro" id="IPR014748">
    <property type="entry name" value="Enoyl-CoA_hydra_C"/>
</dbReference>
<dbReference type="Gene3D" id="1.10.12.10">
    <property type="entry name" value="Lyase 2-enoyl-coa Hydratase, Chain A, domain 2"/>
    <property type="match status" value="1"/>
</dbReference>
<dbReference type="PANTHER" id="PTHR43459:SF1">
    <property type="entry name" value="EG:BACN32G11.4 PROTEIN"/>
    <property type="match status" value="1"/>
</dbReference>
<comment type="similarity">
    <text evidence="1">Belongs to the enoyl-CoA hydratase/isomerase family.</text>
</comment>
<organism evidence="2 3">
    <name type="scientific">Pseudomonas fluorescens</name>
    <dbReference type="NCBI Taxonomy" id="294"/>
    <lineage>
        <taxon>Bacteria</taxon>
        <taxon>Pseudomonadati</taxon>
        <taxon>Pseudomonadota</taxon>
        <taxon>Gammaproteobacteria</taxon>
        <taxon>Pseudomonadales</taxon>
        <taxon>Pseudomonadaceae</taxon>
        <taxon>Pseudomonas</taxon>
    </lineage>
</organism>
<dbReference type="InterPro" id="IPR029045">
    <property type="entry name" value="ClpP/crotonase-like_dom_sf"/>
</dbReference>
<dbReference type="EMBL" id="CP015225">
    <property type="protein sequence ID" value="AMZ71270.1"/>
    <property type="molecule type" value="Genomic_DNA"/>
</dbReference>
<dbReference type="GO" id="GO:0003824">
    <property type="term" value="F:catalytic activity"/>
    <property type="evidence" value="ECO:0007669"/>
    <property type="project" value="UniProtKB-ARBA"/>
</dbReference>